<dbReference type="GO" id="GO:0005886">
    <property type="term" value="C:plasma membrane"/>
    <property type="evidence" value="ECO:0007669"/>
    <property type="project" value="UniProtKB-SubCell"/>
</dbReference>
<evidence type="ECO:0000256" key="14">
    <source>
        <dbReference type="PROSITE-ProRule" id="PRU00339"/>
    </source>
</evidence>
<dbReference type="AlphaFoldDB" id="A0A9W6LU38"/>
<dbReference type="PRINTS" id="PR00123">
    <property type="entry name" value="ATPASEA"/>
</dbReference>
<dbReference type="NCBIfam" id="TIGR01131">
    <property type="entry name" value="ATP_synt_6_or_A"/>
    <property type="match status" value="1"/>
</dbReference>
<feature type="repeat" description="TPR" evidence="14">
    <location>
        <begin position="154"/>
        <end position="187"/>
    </location>
</feature>
<dbReference type="HAMAP" id="MF_01393">
    <property type="entry name" value="ATP_synth_a_bact"/>
    <property type="match status" value="1"/>
</dbReference>
<comment type="caution">
    <text evidence="17">The sequence shown here is derived from an EMBL/GenBank/DDBJ whole genome shotgun (WGS) entry which is preliminary data.</text>
</comment>
<keyword evidence="9 13" id="KW-1133">Transmembrane helix</keyword>
<dbReference type="Gene3D" id="1.20.120.220">
    <property type="entry name" value="ATP synthase, F0 complex, subunit A"/>
    <property type="match status" value="1"/>
</dbReference>
<dbReference type="PROSITE" id="PS50293">
    <property type="entry name" value="TPR_REGION"/>
    <property type="match status" value="2"/>
</dbReference>
<dbReference type="CDD" id="cd00310">
    <property type="entry name" value="ATP-synt_Fo_a_6"/>
    <property type="match status" value="1"/>
</dbReference>
<evidence type="ECO:0000256" key="5">
    <source>
        <dbReference type="ARBA" id="ARBA00022692"/>
    </source>
</evidence>
<gene>
    <name evidence="13" type="primary">atpB</name>
    <name evidence="17" type="ORF">LMG27198_41430</name>
</gene>
<dbReference type="PANTHER" id="PTHR44858">
    <property type="entry name" value="TETRATRICOPEPTIDE REPEAT PROTEIN 6"/>
    <property type="match status" value="1"/>
</dbReference>
<evidence type="ECO:0000256" key="12">
    <source>
        <dbReference type="ARBA" id="ARBA00023310"/>
    </source>
</evidence>
<dbReference type="SUPFAM" id="SSF48452">
    <property type="entry name" value="TPR-like"/>
    <property type="match status" value="1"/>
</dbReference>
<evidence type="ECO:0000313" key="18">
    <source>
        <dbReference type="Proteomes" id="UP001144323"/>
    </source>
</evidence>
<comment type="similarity">
    <text evidence="2 13 15">Belongs to the ATPase A chain family.</text>
</comment>
<keyword evidence="18" id="KW-1185">Reference proteome</keyword>
<reference evidence="17" key="1">
    <citation type="journal article" date="2023" name="Int. J. Syst. Evol. Microbiol.">
        <title>Methylocystis iwaonis sp. nov., a type II methane-oxidizing bacterium from surface soil of a rice paddy field in Japan, and emended description of the genus Methylocystis (ex Whittenbury et al. 1970) Bowman et al. 1993.</title>
        <authorList>
            <person name="Kaise H."/>
            <person name="Sawadogo J.B."/>
            <person name="Alam M.S."/>
            <person name="Ueno C."/>
            <person name="Dianou D."/>
            <person name="Shinjo R."/>
            <person name="Asakawa S."/>
        </authorList>
    </citation>
    <scope>NUCLEOTIDE SEQUENCE</scope>
    <source>
        <strain evidence="17">LMG27198</strain>
    </source>
</reference>
<dbReference type="Gene3D" id="1.25.40.10">
    <property type="entry name" value="Tetratricopeptide repeat domain"/>
    <property type="match status" value="3"/>
</dbReference>
<feature type="repeat" description="TPR" evidence="14">
    <location>
        <begin position="52"/>
        <end position="85"/>
    </location>
</feature>
<evidence type="ECO:0000256" key="10">
    <source>
        <dbReference type="ARBA" id="ARBA00023065"/>
    </source>
</evidence>
<feature type="repeat" description="TPR" evidence="14">
    <location>
        <begin position="120"/>
        <end position="153"/>
    </location>
</feature>
<keyword evidence="3 13" id="KW-0813">Transport</keyword>
<dbReference type="Pfam" id="PF13414">
    <property type="entry name" value="TPR_11"/>
    <property type="match status" value="1"/>
</dbReference>
<feature type="repeat" description="TPR" evidence="14">
    <location>
        <begin position="188"/>
        <end position="221"/>
    </location>
</feature>
<name>A0A9W6LU38_9HYPH</name>
<accession>A0A9W6LU38</accession>
<dbReference type="GO" id="GO:0046813">
    <property type="term" value="P:receptor-mediated virion attachment to host cell"/>
    <property type="evidence" value="ECO:0007669"/>
    <property type="project" value="TreeGrafter"/>
</dbReference>
<evidence type="ECO:0000256" key="2">
    <source>
        <dbReference type="ARBA" id="ARBA00006810"/>
    </source>
</evidence>
<evidence type="ECO:0000256" key="13">
    <source>
        <dbReference type="HAMAP-Rule" id="MF_01393"/>
    </source>
</evidence>
<keyword evidence="7 13" id="KW-0375">Hydrogen ion transport</keyword>
<dbReference type="Proteomes" id="UP001144323">
    <property type="component" value="Unassembled WGS sequence"/>
</dbReference>
<organism evidence="17 18">
    <name type="scientific">Methylocystis echinoides</name>
    <dbReference type="NCBI Taxonomy" id="29468"/>
    <lineage>
        <taxon>Bacteria</taxon>
        <taxon>Pseudomonadati</taxon>
        <taxon>Pseudomonadota</taxon>
        <taxon>Alphaproteobacteria</taxon>
        <taxon>Hyphomicrobiales</taxon>
        <taxon>Methylocystaceae</taxon>
        <taxon>Methylocystis</taxon>
    </lineage>
</organism>
<dbReference type="Pfam" id="PF00119">
    <property type="entry name" value="ATP-synt_A"/>
    <property type="match status" value="1"/>
</dbReference>
<dbReference type="RefSeq" id="WP_349775566.1">
    <property type="nucleotide sequence ID" value="NZ_BSEC01000002.1"/>
</dbReference>
<dbReference type="InterPro" id="IPR000568">
    <property type="entry name" value="ATP_synth_F0_asu"/>
</dbReference>
<evidence type="ECO:0000256" key="1">
    <source>
        <dbReference type="ARBA" id="ARBA00004141"/>
    </source>
</evidence>
<keyword evidence="13" id="KW-1003">Cell membrane</keyword>
<evidence type="ECO:0000256" key="9">
    <source>
        <dbReference type="ARBA" id="ARBA00022989"/>
    </source>
</evidence>
<feature type="transmembrane region" description="Helical" evidence="13">
    <location>
        <begin position="425"/>
        <end position="442"/>
    </location>
</feature>
<dbReference type="GO" id="GO:0045259">
    <property type="term" value="C:proton-transporting ATP synthase complex"/>
    <property type="evidence" value="ECO:0007669"/>
    <property type="project" value="UniProtKB-KW"/>
</dbReference>
<keyword evidence="16" id="KW-0732">Signal</keyword>
<feature type="signal peptide" evidence="16">
    <location>
        <begin position="1"/>
        <end position="16"/>
    </location>
</feature>
<feature type="transmembrane region" description="Helical" evidence="13">
    <location>
        <begin position="393"/>
        <end position="413"/>
    </location>
</feature>
<feature type="transmembrane region" description="Helical" evidence="13">
    <location>
        <begin position="339"/>
        <end position="357"/>
    </location>
</feature>
<dbReference type="SUPFAM" id="SSF81336">
    <property type="entry name" value="F1F0 ATP synthase subunit A"/>
    <property type="match status" value="1"/>
</dbReference>
<evidence type="ECO:0000256" key="6">
    <source>
        <dbReference type="ARBA" id="ARBA00022737"/>
    </source>
</evidence>
<evidence type="ECO:0000256" key="11">
    <source>
        <dbReference type="ARBA" id="ARBA00023136"/>
    </source>
</evidence>
<dbReference type="InterPro" id="IPR050498">
    <property type="entry name" value="Ycf3"/>
</dbReference>
<keyword evidence="11 13" id="KW-0472">Membrane</keyword>
<proteinExistence type="inferred from homology"/>
<keyword evidence="12 13" id="KW-0066">ATP synthesis</keyword>
<dbReference type="PROSITE" id="PS50005">
    <property type="entry name" value="TPR"/>
    <property type="match status" value="6"/>
</dbReference>
<comment type="function">
    <text evidence="13 15">Key component of the proton channel; it plays a direct role in the translocation of protons across the membrane.</text>
</comment>
<keyword evidence="5 13" id="KW-0812">Transmembrane</keyword>
<evidence type="ECO:0000256" key="16">
    <source>
        <dbReference type="SAM" id="SignalP"/>
    </source>
</evidence>
<feature type="repeat" description="TPR" evidence="14">
    <location>
        <begin position="256"/>
        <end position="289"/>
    </location>
</feature>
<feature type="chain" id="PRO_5040820872" description="ATP synthase subunit a" evidence="16">
    <location>
        <begin position="17"/>
        <end position="539"/>
    </location>
</feature>
<dbReference type="GO" id="GO:0009279">
    <property type="term" value="C:cell outer membrane"/>
    <property type="evidence" value="ECO:0007669"/>
    <property type="project" value="TreeGrafter"/>
</dbReference>
<protein>
    <recommendedName>
        <fullName evidence="13 15">ATP synthase subunit a</fullName>
    </recommendedName>
    <alternativeName>
        <fullName evidence="13">ATP synthase F0 sector subunit a</fullName>
    </alternativeName>
    <alternativeName>
        <fullName evidence="13">F-ATPase subunit 6</fullName>
    </alternativeName>
</protein>
<dbReference type="EMBL" id="BSEC01000002">
    <property type="protein sequence ID" value="GLI95151.1"/>
    <property type="molecule type" value="Genomic_DNA"/>
</dbReference>
<keyword evidence="6" id="KW-0677">Repeat</keyword>
<keyword evidence="10 13" id="KW-0406">Ion transport</keyword>
<evidence type="ECO:0000256" key="8">
    <source>
        <dbReference type="ARBA" id="ARBA00022803"/>
    </source>
</evidence>
<evidence type="ECO:0000313" key="17">
    <source>
        <dbReference type="EMBL" id="GLI95151.1"/>
    </source>
</evidence>
<sequence>MALIWLSFVWLPAAFAANDPWRTCRGAEPDARIAACSRIIAKGGQRNKRGQVEAYVNRAAAYRAKSDVGRALADLDKALKLDPKSAAALEERATLYLDKNDFDAAISDNSVVIASRPTDVAAFYGRGEAYRAKNDLERAIADYDKALHLDPGFEAAYAGRAKAFRAKGDIDKALADFTEAVKLTPQSPALRIERGDAYQAKGDLNLALADYDAALELDPRLADARDSRGLVFLAKGDFDKAVEDFSAAIELDPSSARALLNRARAYRSKGDVARARQDLQAALRLDPQLAAAQEALGALQGSNDKKAAPPASGERRARPSPLESVVLFRVGPVPVTRPVATTWAIMLFLSLGSWLMTRGLRSGPGRRQAVLELLLTGIMSQIEDVIRKDSRPFLPLVGTLFIFLVAANLSPMLPGVEAPTSKLETPAALALIVFFSVHYYGMRTRGLLGYLASFAEPKLIMLPLNIVSEVTRTFSLMVRLFGNVMSGEFVIGLVLTLAGLFVPIPFMLIEILLGIIQAYIFTVLAIVFIGAAIGSVEKG</sequence>
<dbReference type="Pfam" id="PF13432">
    <property type="entry name" value="TPR_16"/>
    <property type="match status" value="2"/>
</dbReference>
<feature type="transmembrane region" description="Helical" evidence="13">
    <location>
        <begin position="515"/>
        <end position="536"/>
    </location>
</feature>
<dbReference type="GO" id="GO:0046933">
    <property type="term" value="F:proton-transporting ATP synthase activity, rotational mechanism"/>
    <property type="evidence" value="ECO:0007669"/>
    <property type="project" value="UniProtKB-UniRule"/>
</dbReference>
<feature type="repeat" description="TPR" evidence="14">
    <location>
        <begin position="222"/>
        <end position="255"/>
    </location>
</feature>
<dbReference type="NCBIfam" id="NF009955">
    <property type="entry name" value="PRK13421.1"/>
    <property type="match status" value="1"/>
</dbReference>
<dbReference type="Pfam" id="PF00515">
    <property type="entry name" value="TPR_1"/>
    <property type="match status" value="1"/>
</dbReference>
<dbReference type="InterPro" id="IPR019734">
    <property type="entry name" value="TPR_rpt"/>
</dbReference>
<feature type="transmembrane region" description="Helical" evidence="13">
    <location>
        <begin position="489"/>
        <end position="509"/>
    </location>
</feature>
<evidence type="ECO:0000256" key="7">
    <source>
        <dbReference type="ARBA" id="ARBA00022781"/>
    </source>
</evidence>
<dbReference type="SMART" id="SM00028">
    <property type="entry name" value="TPR"/>
    <property type="match status" value="7"/>
</dbReference>
<keyword evidence="8 14" id="KW-0802">TPR repeat</keyword>
<dbReference type="InterPro" id="IPR011990">
    <property type="entry name" value="TPR-like_helical_dom_sf"/>
</dbReference>
<evidence type="ECO:0000256" key="3">
    <source>
        <dbReference type="ARBA" id="ARBA00022448"/>
    </source>
</evidence>
<dbReference type="PANTHER" id="PTHR44858:SF1">
    <property type="entry name" value="UDP-N-ACETYLGLUCOSAMINE--PEPTIDE N-ACETYLGLUCOSAMINYLTRANSFERASE SPINDLY-RELATED"/>
    <property type="match status" value="1"/>
</dbReference>
<dbReference type="InterPro" id="IPR035908">
    <property type="entry name" value="F0_ATP_A_sf"/>
</dbReference>
<comment type="subcellular location">
    <subcellularLocation>
        <location evidence="13 15">Cell membrane</location>
        <topology evidence="13 15">Multi-pass membrane protein</topology>
    </subcellularLocation>
    <subcellularLocation>
        <location evidence="1">Membrane</location>
        <topology evidence="1">Multi-pass membrane protein</topology>
    </subcellularLocation>
</comment>
<keyword evidence="4 13" id="KW-0138">CF(0)</keyword>
<evidence type="ECO:0000256" key="15">
    <source>
        <dbReference type="RuleBase" id="RU000483"/>
    </source>
</evidence>
<evidence type="ECO:0000256" key="4">
    <source>
        <dbReference type="ARBA" id="ARBA00022547"/>
    </source>
</evidence>